<reference evidence="8 9" key="1">
    <citation type="submission" date="2024-04" db="EMBL/GenBank/DDBJ databases">
        <title>Tritrichomonas musculus Genome.</title>
        <authorList>
            <person name="Alves-Ferreira E."/>
            <person name="Grigg M."/>
            <person name="Lorenzi H."/>
            <person name="Galac M."/>
        </authorList>
    </citation>
    <scope>NUCLEOTIDE SEQUENCE [LARGE SCALE GENOMIC DNA]</scope>
    <source>
        <strain evidence="8 9">EAF2021</strain>
    </source>
</reference>
<dbReference type="Gene3D" id="3.40.50.1220">
    <property type="entry name" value="TPP-binding domain"/>
    <property type="match status" value="1"/>
</dbReference>
<evidence type="ECO:0000313" key="9">
    <source>
        <dbReference type="Proteomes" id="UP001470230"/>
    </source>
</evidence>
<evidence type="ECO:0000313" key="8">
    <source>
        <dbReference type="EMBL" id="KAK8886964.1"/>
    </source>
</evidence>
<evidence type="ECO:0000256" key="2">
    <source>
        <dbReference type="ARBA" id="ARBA00022679"/>
    </source>
</evidence>
<dbReference type="InterPro" id="IPR026591">
    <property type="entry name" value="Sirtuin_cat_small_dom_sf"/>
</dbReference>
<dbReference type="PANTHER" id="PTHR11085">
    <property type="entry name" value="NAD-DEPENDENT PROTEIN DEACYLASE SIRTUIN-5, MITOCHONDRIAL-RELATED"/>
    <property type="match status" value="1"/>
</dbReference>
<keyword evidence="2" id="KW-0808">Transferase</keyword>
<gene>
    <name evidence="8" type="ORF">M9Y10_037999</name>
</gene>
<sequence length="371" mass="42056">MLSFKSEIFRAFQKKESPLDLMSRFGIKIEGLPEGVSESELWLFLIKIASSLERNRNFKKTYIKSIDEVIKLIENSTKIVAIIGAGASVGPDFRSPGGLYDQISKSGALEDPYKVFDMEYFKQDPSVFWKFAHLIFPTTNPQHSQAHYFLAELEKRGKLLRVYSQNVDTLEVGIPDDKLRCVHGSWRENKCLQCGKSYSIEDLRESVNNQQIPVCKECGGQIKPGIVFFGQKTNIEDEDIIYDSENADLLIVIGTSLRVSPVSDIPRVMCKTPSILINRESVHCIFNAELLGEGDEVILEVERKLGWNNSNENNENIENQNTDDANLDKFVFIQPNKFMMKGQDGSSPQFTETGRSLFIINQSFPGIDIFE</sequence>
<evidence type="ECO:0000256" key="4">
    <source>
        <dbReference type="ARBA" id="ARBA00022833"/>
    </source>
</evidence>
<protein>
    <submittedName>
        <fullName evidence="8">NAD-dependent protein deacetylase sirtuin-1</fullName>
    </submittedName>
</protein>
<dbReference type="InterPro" id="IPR029035">
    <property type="entry name" value="DHS-like_NAD/FAD-binding_dom"/>
</dbReference>
<comment type="cofactor">
    <cofactor evidence="1">
        <name>Zn(2+)</name>
        <dbReference type="ChEBI" id="CHEBI:29105"/>
    </cofactor>
</comment>
<dbReference type="EMBL" id="JAPFFF010000006">
    <property type="protein sequence ID" value="KAK8886964.1"/>
    <property type="molecule type" value="Genomic_DNA"/>
</dbReference>
<feature type="binding site" evidence="6">
    <location>
        <position position="218"/>
    </location>
    <ligand>
        <name>Zn(2+)</name>
        <dbReference type="ChEBI" id="CHEBI:29105"/>
    </ligand>
</feature>
<dbReference type="InterPro" id="IPR050134">
    <property type="entry name" value="NAD-dep_sirtuin_deacylases"/>
</dbReference>
<name>A0ABR2K787_9EUKA</name>
<feature type="binding site" evidence="6">
    <location>
        <position position="194"/>
    </location>
    <ligand>
        <name>Zn(2+)</name>
        <dbReference type="ChEBI" id="CHEBI:29105"/>
    </ligand>
</feature>
<dbReference type="PROSITE" id="PS50305">
    <property type="entry name" value="SIRTUIN"/>
    <property type="match status" value="1"/>
</dbReference>
<evidence type="ECO:0000259" key="7">
    <source>
        <dbReference type="PROSITE" id="PS50305"/>
    </source>
</evidence>
<accession>A0ABR2K787</accession>
<organism evidence="8 9">
    <name type="scientific">Tritrichomonas musculus</name>
    <dbReference type="NCBI Taxonomy" id="1915356"/>
    <lineage>
        <taxon>Eukaryota</taxon>
        <taxon>Metamonada</taxon>
        <taxon>Parabasalia</taxon>
        <taxon>Tritrichomonadida</taxon>
        <taxon>Tritrichomonadidae</taxon>
        <taxon>Tritrichomonas</taxon>
    </lineage>
</organism>
<proteinExistence type="predicted"/>
<evidence type="ECO:0000256" key="3">
    <source>
        <dbReference type="ARBA" id="ARBA00022723"/>
    </source>
</evidence>
<feature type="binding site" evidence="6">
    <location>
        <position position="191"/>
    </location>
    <ligand>
        <name>Zn(2+)</name>
        <dbReference type="ChEBI" id="CHEBI:29105"/>
    </ligand>
</feature>
<dbReference type="Pfam" id="PF02146">
    <property type="entry name" value="SIR2"/>
    <property type="match status" value="1"/>
</dbReference>
<dbReference type="SUPFAM" id="SSF52467">
    <property type="entry name" value="DHS-like NAD/FAD-binding domain"/>
    <property type="match status" value="1"/>
</dbReference>
<keyword evidence="5" id="KW-0520">NAD</keyword>
<dbReference type="InterPro" id="IPR026590">
    <property type="entry name" value="Ssirtuin_cat_dom"/>
</dbReference>
<evidence type="ECO:0000256" key="6">
    <source>
        <dbReference type="PROSITE-ProRule" id="PRU00236"/>
    </source>
</evidence>
<keyword evidence="4 6" id="KW-0862">Zinc</keyword>
<keyword evidence="9" id="KW-1185">Reference proteome</keyword>
<keyword evidence="3 6" id="KW-0479">Metal-binding</keyword>
<dbReference type="Proteomes" id="UP001470230">
    <property type="component" value="Unassembled WGS sequence"/>
</dbReference>
<comment type="caution">
    <text evidence="8">The sequence shown here is derived from an EMBL/GenBank/DDBJ whole genome shotgun (WGS) entry which is preliminary data.</text>
</comment>
<evidence type="ECO:0000256" key="5">
    <source>
        <dbReference type="ARBA" id="ARBA00023027"/>
    </source>
</evidence>
<feature type="domain" description="Deacetylase sirtuin-type" evidence="7">
    <location>
        <begin position="59"/>
        <end position="308"/>
    </location>
</feature>
<feature type="active site" description="Proton acceptor" evidence="6">
    <location>
        <position position="183"/>
    </location>
</feature>
<evidence type="ECO:0000256" key="1">
    <source>
        <dbReference type="ARBA" id="ARBA00001947"/>
    </source>
</evidence>
<dbReference type="InterPro" id="IPR003000">
    <property type="entry name" value="Sirtuin"/>
</dbReference>
<dbReference type="Gene3D" id="3.30.1600.10">
    <property type="entry name" value="SIR2/SIRT2 'Small Domain"/>
    <property type="match status" value="1"/>
</dbReference>
<dbReference type="PANTHER" id="PTHR11085:SF9">
    <property type="entry name" value="NAD-DEPENDENT PROTEIN DEACETYLASE SIRTUIN-1"/>
    <property type="match status" value="1"/>
</dbReference>
<feature type="binding site" evidence="6">
    <location>
        <position position="215"/>
    </location>
    <ligand>
        <name>Zn(2+)</name>
        <dbReference type="ChEBI" id="CHEBI:29105"/>
    </ligand>
</feature>